<dbReference type="EMBL" id="QGNA01000006">
    <property type="protein sequence ID" value="PWS34666.1"/>
    <property type="molecule type" value="Genomic_DNA"/>
</dbReference>
<proteinExistence type="predicted"/>
<evidence type="ECO:0000313" key="2">
    <source>
        <dbReference type="EMBL" id="PWS34666.1"/>
    </source>
</evidence>
<organism evidence="2 3">
    <name type="scientific">Falsiroseomonas bella</name>
    <dbReference type="NCBI Taxonomy" id="2184016"/>
    <lineage>
        <taxon>Bacteria</taxon>
        <taxon>Pseudomonadati</taxon>
        <taxon>Pseudomonadota</taxon>
        <taxon>Alphaproteobacteria</taxon>
        <taxon>Acetobacterales</taxon>
        <taxon>Roseomonadaceae</taxon>
        <taxon>Falsiroseomonas</taxon>
    </lineage>
</organism>
<keyword evidence="1" id="KW-1133">Transmembrane helix</keyword>
<dbReference type="Proteomes" id="UP000245765">
    <property type="component" value="Unassembled WGS sequence"/>
</dbReference>
<keyword evidence="3" id="KW-1185">Reference proteome</keyword>
<name>A0A317FAP7_9PROT</name>
<dbReference type="RefSeq" id="WP_109873117.1">
    <property type="nucleotide sequence ID" value="NZ_QGNA01000006.1"/>
</dbReference>
<reference evidence="3" key="1">
    <citation type="submission" date="2018-05" db="EMBL/GenBank/DDBJ databases">
        <authorList>
            <person name="Du Z."/>
            <person name="Wang X."/>
        </authorList>
    </citation>
    <scope>NUCLEOTIDE SEQUENCE [LARGE SCALE GENOMIC DNA]</scope>
    <source>
        <strain evidence="3">CQN31</strain>
    </source>
</reference>
<sequence>MNFRKLLADRRLWIAAGAVAFLLVARASGLGEVLSLDTLARNREALSDFVAAHFALAALAYVGIYAAAVAFSFPGALFLTLRGTPPPIPMRRWMRCLAATCAIMPMA</sequence>
<keyword evidence="1" id="KW-0472">Membrane</keyword>
<keyword evidence="1" id="KW-0812">Transmembrane</keyword>
<dbReference type="AlphaFoldDB" id="A0A317FAP7"/>
<feature type="transmembrane region" description="Helical" evidence="1">
    <location>
        <begin position="51"/>
        <end position="81"/>
    </location>
</feature>
<accession>A0A317FAP7</accession>
<evidence type="ECO:0000313" key="3">
    <source>
        <dbReference type="Proteomes" id="UP000245765"/>
    </source>
</evidence>
<comment type="caution">
    <text evidence="2">The sequence shown here is derived from an EMBL/GenBank/DDBJ whole genome shotgun (WGS) entry which is preliminary data.</text>
</comment>
<gene>
    <name evidence="2" type="ORF">DFH01_24370</name>
</gene>
<evidence type="ECO:0000256" key="1">
    <source>
        <dbReference type="SAM" id="Phobius"/>
    </source>
</evidence>
<protein>
    <submittedName>
        <fullName evidence="2">Uncharacterized protein</fullName>
    </submittedName>
</protein>